<keyword evidence="2" id="KW-1133">Transmembrane helix</keyword>
<dbReference type="EMBL" id="LT629777">
    <property type="protein sequence ID" value="SDS63838.1"/>
    <property type="molecule type" value="Genomic_DNA"/>
</dbReference>
<dbReference type="AlphaFoldDB" id="A0A1H1TUH0"/>
<accession>A0A1H1TUH0</accession>
<name>A0A1H1TUH0_9PSED</name>
<keyword evidence="2" id="KW-0812">Transmembrane</keyword>
<evidence type="ECO:0000313" key="4">
    <source>
        <dbReference type="Proteomes" id="UP000199524"/>
    </source>
</evidence>
<organism evidence="3 4">
    <name type="scientific">Pseudomonas asplenii</name>
    <dbReference type="NCBI Taxonomy" id="53407"/>
    <lineage>
        <taxon>Bacteria</taxon>
        <taxon>Pseudomonadati</taxon>
        <taxon>Pseudomonadota</taxon>
        <taxon>Gammaproteobacteria</taxon>
        <taxon>Pseudomonadales</taxon>
        <taxon>Pseudomonadaceae</taxon>
        <taxon>Pseudomonas</taxon>
    </lineage>
</organism>
<evidence type="ECO:0000313" key="3">
    <source>
        <dbReference type="EMBL" id="SDS63838.1"/>
    </source>
</evidence>
<feature type="compositionally biased region" description="Low complexity" evidence="1">
    <location>
        <begin position="699"/>
        <end position="712"/>
    </location>
</feature>
<sequence>MPAPAFYRSMRASQRGMAATLMILFVGMAVSVTALSMMYGIGGAQQQQMAAHATSPAESRVWSGVEWVRLYLQGQMTQDSTLANITVGNLPISATGLSVQIASKVPSGSSTLVTTTITATNNLATNTLQVVYVLTPASTTAPATSAAPLPALQFNGDFNYSGGSLSITNGTALANIVVNGVLTISNGAKAYVSGCAKAGINLSGGGIADNSTLNTEGTFSMSSSSAPVNLTVGAKSINITQSGGSYVSIQAGAFRANVLSGGSTIGTALVGGTKNTDNTITAASTGTALITLTSGAVYTLDLSKATQSAGALSTSGAQLISGTGTLPASISLSYNSVYGGDINFLTGTVGTFWGNTMALSGYSATYNTLKANSDVSIITANVGKFQGGGNLSVTQWNTPTFSTASQIAGKVLNQDGTPYTGNTIANLTPNIAGSSPGLPGVPYCNVSATTVDVTPLKSQANYVFSFSGNTPMLTIQNVKTAAGTTVSAGPYNLATTDLRTLLGANFMICNYGNSTCGNGATPSGGWNLTGITAFPPGVLWFDGSVTFNGVQNMSRLTNTVLTTGNVTLTSSGMVPLYSPNFSGYSNLCTGSFYPTNLCNKSASPPGLATWTDSSNVSHSGLPIGNIAIEANGGLSTSGWTLYGNVILGGLVNTSGATTNIKGSLTTGNNGSSTTTISQGGIAIDVSGVTTDQSITNPPTTSTGSTSGSGSSTQATTRVRWVRAY</sequence>
<protein>
    <submittedName>
        <fullName evidence="3">Uncharacterized protein</fullName>
    </submittedName>
</protein>
<feature type="transmembrane region" description="Helical" evidence="2">
    <location>
        <begin position="21"/>
        <end position="41"/>
    </location>
</feature>
<gene>
    <name evidence="3" type="ORF">SAMN05216598_2231</name>
</gene>
<keyword evidence="2" id="KW-0472">Membrane</keyword>
<evidence type="ECO:0000256" key="2">
    <source>
        <dbReference type="SAM" id="Phobius"/>
    </source>
</evidence>
<feature type="region of interest" description="Disordered" evidence="1">
    <location>
        <begin position="689"/>
        <end position="717"/>
    </location>
</feature>
<proteinExistence type="predicted"/>
<feature type="compositionally biased region" description="Polar residues" evidence="1">
    <location>
        <begin position="689"/>
        <end position="698"/>
    </location>
</feature>
<keyword evidence="4" id="KW-1185">Reference proteome</keyword>
<dbReference type="Proteomes" id="UP000199524">
    <property type="component" value="Chromosome I"/>
</dbReference>
<evidence type="ECO:0000256" key="1">
    <source>
        <dbReference type="SAM" id="MobiDB-lite"/>
    </source>
</evidence>
<reference evidence="4" key="1">
    <citation type="submission" date="2016-10" db="EMBL/GenBank/DDBJ databases">
        <authorList>
            <person name="Varghese N."/>
            <person name="Submissions S."/>
        </authorList>
    </citation>
    <scope>NUCLEOTIDE SEQUENCE [LARGE SCALE GENOMIC DNA]</scope>
    <source>
        <strain evidence="4">ATCC 23835</strain>
    </source>
</reference>